<feature type="region of interest" description="Disordered" evidence="3">
    <location>
        <begin position="120"/>
        <end position="141"/>
    </location>
</feature>
<dbReference type="EMBL" id="BLLK01000058">
    <property type="protein sequence ID" value="GFH57446.1"/>
    <property type="molecule type" value="Genomic_DNA"/>
</dbReference>
<evidence type="ECO:0000256" key="2">
    <source>
        <dbReference type="RuleBase" id="RU000383"/>
    </source>
</evidence>
<dbReference type="InterPro" id="IPR006671">
    <property type="entry name" value="Cyclin_N"/>
</dbReference>
<keyword evidence="1 2" id="KW-0195">Cyclin</keyword>
<gene>
    <name evidence="6" type="ORF">CTEN210_13922</name>
</gene>
<dbReference type="Pfam" id="PF00134">
    <property type="entry name" value="Cyclin_N"/>
    <property type="match status" value="2"/>
</dbReference>
<evidence type="ECO:0000313" key="7">
    <source>
        <dbReference type="Proteomes" id="UP001054902"/>
    </source>
</evidence>
<feature type="region of interest" description="Disordered" evidence="3">
    <location>
        <begin position="1"/>
        <end position="101"/>
    </location>
</feature>
<dbReference type="InterPro" id="IPR004367">
    <property type="entry name" value="Cyclin_C-dom"/>
</dbReference>
<evidence type="ECO:0000256" key="1">
    <source>
        <dbReference type="ARBA" id="ARBA00023127"/>
    </source>
</evidence>
<dbReference type="SUPFAM" id="SSF47954">
    <property type="entry name" value="Cyclin-like"/>
    <property type="match status" value="2"/>
</dbReference>
<protein>
    <recommendedName>
        <fullName evidence="8">G2/mitotic-specific cyclin-B3</fullName>
    </recommendedName>
</protein>
<reference evidence="6 7" key="1">
    <citation type="journal article" date="2021" name="Sci. Rep.">
        <title>The genome of the diatom Chaetoceros tenuissimus carries an ancient integrated fragment of an extant virus.</title>
        <authorList>
            <person name="Hongo Y."/>
            <person name="Kimura K."/>
            <person name="Takaki Y."/>
            <person name="Yoshida Y."/>
            <person name="Baba S."/>
            <person name="Kobayashi G."/>
            <person name="Nagasaki K."/>
            <person name="Hano T."/>
            <person name="Tomaru Y."/>
        </authorList>
    </citation>
    <scope>NUCLEOTIDE SEQUENCE [LARGE SCALE GENOMIC DNA]</scope>
    <source>
        <strain evidence="6 7">NIES-3715</strain>
    </source>
</reference>
<evidence type="ECO:0000313" key="6">
    <source>
        <dbReference type="EMBL" id="GFH57446.1"/>
    </source>
</evidence>
<dbReference type="InterPro" id="IPR039361">
    <property type="entry name" value="Cyclin"/>
</dbReference>
<dbReference type="InterPro" id="IPR036915">
    <property type="entry name" value="Cyclin-like_sf"/>
</dbReference>
<feature type="compositionally biased region" description="Basic and acidic residues" evidence="3">
    <location>
        <begin position="255"/>
        <end position="264"/>
    </location>
</feature>
<feature type="domain" description="Cyclin-like" evidence="4">
    <location>
        <begin position="500"/>
        <end position="591"/>
    </location>
</feature>
<dbReference type="InterPro" id="IPR013763">
    <property type="entry name" value="Cyclin-like_dom"/>
</dbReference>
<keyword evidence="7" id="KW-1185">Reference proteome</keyword>
<name>A0AAD3D400_9STRA</name>
<dbReference type="SMART" id="SM00385">
    <property type="entry name" value="CYCLIN"/>
    <property type="match status" value="2"/>
</dbReference>
<feature type="domain" description="Cyclin C-terminal" evidence="5">
    <location>
        <begin position="478"/>
        <end position="622"/>
    </location>
</feature>
<organism evidence="6 7">
    <name type="scientific">Chaetoceros tenuissimus</name>
    <dbReference type="NCBI Taxonomy" id="426638"/>
    <lineage>
        <taxon>Eukaryota</taxon>
        <taxon>Sar</taxon>
        <taxon>Stramenopiles</taxon>
        <taxon>Ochrophyta</taxon>
        <taxon>Bacillariophyta</taxon>
        <taxon>Coscinodiscophyceae</taxon>
        <taxon>Chaetocerotophycidae</taxon>
        <taxon>Chaetocerotales</taxon>
        <taxon>Chaetocerotaceae</taxon>
        <taxon>Chaetoceros</taxon>
    </lineage>
</organism>
<comment type="caution">
    <text evidence="6">The sequence shown here is derived from an EMBL/GenBank/DDBJ whole genome shotgun (WGS) entry which is preliminary data.</text>
</comment>
<comment type="similarity">
    <text evidence="2">Belongs to the cyclin family.</text>
</comment>
<dbReference type="Proteomes" id="UP001054902">
    <property type="component" value="Unassembled WGS sequence"/>
</dbReference>
<accession>A0AAD3D400</accession>
<dbReference type="Pfam" id="PF02984">
    <property type="entry name" value="Cyclin_C"/>
    <property type="match status" value="1"/>
</dbReference>
<sequence>MPRTRAQLKRLGTENTKCIASHSSHTSHDSKHAKRKSSKKTTNTKTKSTHVKRKSSTFTQGAERRTTRSKQPEINTQEHVSKKQKRNSLITPSPVPLPAPKKKLVQSCDNVATDLQFESVAQRTRSKIDNSSSSSSSRFSSEDTASIATSKSQLPPGVKSIVCPFISKCQQRKPCSSSVNGSCGCPFNYNHNSSHMLTESYLSSYSSEYIASLYEKELDLEFVRENFFPLHLRNTTEEDSESQQPSAKIRRRSPRLLEAKKQSGEDSEATIEIDFALRPVKNFTTFYKSDTSEMNSESSISNLSESVDETSSGFSFNRKRFDYYMNYLSRQKKGEGRDVMTAQIREVLVDWMIEVSGEYKLSNMTLHTAIGLVDRCLANENFEMVRNSVHDIWDEDSSCSNSSSSSSSKESGRTLCIDRRSVQLLGCTCMMIASKMHDENYPDLGDFVYISASQYRASEFIQMEMDICSLLSFKLHLITPQHFANIFVRASYVSGNGLHRPVCSMGDADKSETQGTFVHLVNYFLELATMNPIFLCRPPSLIAATAVYLARATLDIKDVGESEESFFSKTLEHYSGYSTNDLLDSVLDLHEQSIDIKSHENNAVYEKYKSDKYNKVSQILPADKRILSPPFSPF</sequence>
<dbReference type="Gene3D" id="1.10.472.10">
    <property type="entry name" value="Cyclin-like"/>
    <property type="match status" value="2"/>
</dbReference>
<proteinExistence type="inferred from homology"/>
<dbReference type="PANTHER" id="PTHR10177">
    <property type="entry name" value="CYCLINS"/>
    <property type="match status" value="1"/>
</dbReference>
<evidence type="ECO:0000256" key="3">
    <source>
        <dbReference type="SAM" id="MobiDB-lite"/>
    </source>
</evidence>
<feature type="region of interest" description="Disordered" evidence="3">
    <location>
        <begin position="234"/>
        <end position="264"/>
    </location>
</feature>
<evidence type="ECO:0008006" key="8">
    <source>
        <dbReference type="Google" id="ProtNLM"/>
    </source>
</evidence>
<dbReference type="AlphaFoldDB" id="A0AAD3D400"/>
<dbReference type="SMART" id="SM01332">
    <property type="entry name" value="Cyclin_C"/>
    <property type="match status" value="1"/>
</dbReference>
<evidence type="ECO:0000259" key="5">
    <source>
        <dbReference type="SMART" id="SM01332"/>
    </source>
</evidence>
<evidence type="ECO:0000259" key="4">
    <source>
        <dbReference type="SMART" id="SM00385"/>
    </source>
</evidence>
<feature type="domain" description="Cyclin-like" evidence="4">
    <location>
        <begin position="350"/>
        <end position="469"/>
    </location>
</feature>